<comment type="caution">
    <text evidence="1">The sequence shown here is derived from an EMBL/GenBank/DDBJ whole genome shotgun (WGS) entry which is preliminary data.</text>
</comment>
<sequence length="488" mass="53948">MRAPFLSPASRPSSIWSPPSYPSIPPSNTYPTSTYPPSLTYLPSSPYTSGLSPYAYPKRTRALMPSTRLEQKLSKEDKPWIGEKRKREKASWWVTFVCMLLGVVGSGVLIYFGWTGVHQLKDADLCLVLNEGFNSLDLDNTWTRDVELGGFGNGEFEIATASSENLYIRNNQLYIMPTLTSDETGTDAIFNGGSYDLGDACTAGHDSFSISGTSDSGNCTASSDGGNNVLPPVKSARISTKGHYSIRYGKVEVRAKLPRGDWLWPAIWMLPVNNTYGMWPLSGEIDIMEARGNAQSYAAQGINFVRSSLNYGPLSTVQTHIVGWWQEKRFTYAEDFHTYALEWTPDWMRFYVDTRLQAMINLKITGKSGKSFFDRGGYPATAHNGSDAQVVVSDIWTEEKGGVGVGVASAPFDQEFFLILDLAVGGTSGWFPDGVGDKPWLDGSDSAMKNFALAQDTWVKTWPSNQDDRAFRIDSVKMWSLKSHGKCG</sequence>
<evidence type="ECO:0000313" key="2">
    <source>
        <dbReference type="Proteomes" id="UP001055072"/>
    </source>
</evidence>
<reference evidence="1" key="1">
    <citation type="journal article" date="2021" name="Environ. Microbiol.">
        <title>Gene family expansions and transcriptome signatures uncover fungal adaptations to wood decay.</title>
        <authorList>
            <person name="Hage H."/>
            <person name="Miyauchi S."/>
            <person name="Viragh M."/>
            <person name="Drula E."/>
            <person name="Min B."/>
            <person name="Chaduli D."/>
            <person name="Navarro D."/>
            <person name="Favel A."/>
            <person name="Norest M."/>
            <person name="Lesage-Meessen L."/>
            <person name="Balint B."/>
            <person name="Merenyi Z."/>
            <person name="de Eugenio L."/>
            <person name="Morin E."/>
            <person name="Martinez A.T."/>
            <person name="Baldrian P."/>
            <person name="Stursova M."/>
            <person name="Martinez M.J."/>
            <person name="Novotny C."/>
            <person name="Magnuson J.K."/>
            <person name="Spatafora J.W."/>
            <person name="Maurice S."/>
            <person name="Pangilinan J."/>
            <person name="Andreopoulos W."/>
            <person name="LaButti K."/>
            <person name="Hundley H."/>
            <person name="Na H."/>
            <person name="Kuo A."/>
            <person name="Barry K."/>
            <person name="Lipzen A."/>
            <person name="Henrissat B."/>
            <person name="Riley R."/>
            <person name="Ahrendt S."/>
            <person name="Nagy L.G."/>
            <person name="Grigoriev I.V."/>
            <person name="Martin F."/>
            <person name="Rosso M.N."/>
        </authorList>
    </citation>
    <scope>NUCLEOTIDE SEQUENCE</scope>
    <source>
        <strain evidence="1">CBS 384.51</strain>
    </source>
</reference>
<accession>A0ACB8TYV7</accession>
<dbReference type="Proteomes" id="UP001055072">
    <property type="component" value="Unassembled WGS sequence"/>
</dbReference>
<dbReference type="EMBL" id="MU274919">
    <property type="protein sequence ID" value="KAI0087252.1"/>
    <property type="molecule type" value="Genomic_DNA"/>
</dbReference>
<proteinExistence type="predicted"/>
<evidence type="ECO:0000313" key="1">
    <source>
        <dbReference type="EMBL" id="KAI0087252.1"/>
    </source>
</evidence>
<organism evidence="1 2">
    <name type="scientific">Irpex rosettiformis</name>
    <dbReference type="NCBI Taxonomy" id="378272"/>
    <lineage>
        <taxon>Eukaryota</taxon>
        <taxon>Fungi</taxon>
        <taxon>Dikarya</taxon>
        <taxon>Basidiomycota</taxon>
        <taxon>Agaricomycotina</taxon>
        <taxon>Agaricomycetes</taxon>
        <taxon>Polyporales</taxon>
        <taxon>Irpicaceae</taxon>
        <taxon>Irpex</taxon>
    </lineage>
</organism>
<protein>
    <submittedName>
        <fullName evidence="1">Concanavalin A-like lectin/glucanase domain-containing protein</fullName>
    </submittedName>
</protein>
<gene>
    <name evidence="1" type="ORF">BDY19DRAFT_893631</name>
</gene>
<name>A0ACB8TYV7_9APHY</name>
<keyword evidence="2" id="KW-1185">Reference proteome</keyword>